<dbReference type="EMBL" id="CACSII010000011">
    <property type="protein sequence ID" value="CAA0103013.1"/>
    <property type="molecule type" value="Genomic_DNA"/>
</dbReference>
<evidence type="ECO:0000256" key="4">
    <source>
        <dbReference type="ARBA" id="ARBA00023014"/>
    </source>
</evidence>
<proteinExistence type="inferred from homology"/>
<evidence type="ECO:0000313" key="8">
    <source>
        <dbReference type="EMBL" id="CAA0103013.1"/>
    </source>
</evidence>
<keyword evidence="4" id="KW-0411">Iron-sulfur</keyword>
<sequence length="126" mass="13967">MSLIEENDDVCKTTDIGVGEKRAFKVGGEHILIYHLSDGFYATQARCTHLFKSMENGDITANDEIQCPLHRARFDIKTGEVNEWANFPKAVKVIDGLRPAKCLKTYPVAIDGDTIQVLVGEEPVST</sequence>
<dbReference type="PANTHER" id="PTHR21496">
    <property type="entry name" value="FERREDOXIN-RELATED"/>
    <property type="match status" value="1"/>
</dbReference>
<accession>A0A5S9PGE6</accession>
<evidence type="ECO:0000256" key="3">
    <source>
        <dbReference type="ARBA" id="ARBA00023004"/>
    </source>
</evidence>
<evidence type="ECO:0000259" key="7">
    <source>
        <dbReference type="PROSITE" id="PS51296"/>
    </source>
</evidence>
<dbReference type="Gene3D" id="2.102.10.10">
    <property type="entry name" value="Rieske [2Fe-2S] iron-sulphur domain"/>
    <property type="match status" value="1"/>
</dbReference>
<dbReference type="GO" id="GO:0046872">
    <property type="term" value="F:metal ion binding"/>
    <property type="evidence" value="ECO:0007669"/>
    <property type="project" value="UniProtKB-KW"/>
</dbReference>
<name>A0A5S9PGE6_9GAMM</name>
<organism evidence="8 9">
    <name type="scientific">BD1-7 clade bacterium</name>
    <dbReference type="NCBI Taxonomy" id="2029982"/>
    <lineage>
        <taxon>Bacteria</taxon>
        <taxon>Pseudomonadati</taxon>
        <taxon>Pseudomonadota</taxon>
        <taxon>Gammaproteobacteria</taxon>
        <taxon>Cellvibrionales</taxon>
        <taxon>Spongiibacteraceae</taxon>
        <taxon>BD1-7 clade</taxon>
    </lineage>
</organism>
<keyword evidence="3" id="KW-0408">Iron</keyword>
<comment type="similarity">
    <text evidence="6">Belongs to the bacterial ring-hydroxylating dioxygenase ferredoxin component family.</text>
</comment>
<gene>
    <name evidence="8" type="primary">bphF</name>
    <name evidence="8" type="ORF">DPBNPPHM_04061</name>
</gene>
<keyword evidence="1" id="KW-0001">2Fe-2S</keyword>
<comment type="cofactor">
    <cofactor evidence="5">
        <name>[2Fe-2S] cluster</name>
        <dbReference type="ChEBI" id="CHEBI:190135"/>
    </cofactor>
</comment>
<evidence type="ECO:0000256" key="1">
    <source>
        <dbReference type="ARBA" id="ARBA00022714"/>
    </source>
</evidence>
<dbReference type="Pfam" id="PF00355">
    <property type="entry name" value="Rieske"/>
    <property type="match status" value="1"/>
</dbReference>
<dbReference type="PROSITE" id="PS51296">
    <property type="entry name" value="RIESKE"/>
    <property type="match status" value="1"/>
</dbReference>
<dbReference type="InterPro" id="IPR036922">
    <property type="entry name" value="Rieske_2Fe-2S_sf"/>
</dbReference>
<dbReference type="GO" id="GO:0051537">
    <property type="term" value="F:2 iron, 2 sulfur cluster binding"/>
    <property type="evidence" value="ECO:0007669"/>
    <property type="project" value="UniProtKB-KW"/>
</dbReference>
<evidence type="ECO:0000256" key="5">
    <source>
        <dbReference type="ARBA" id="ARBA00034078"/>
    </source>
</evidence>
<dbReference type="InterPro" id="IPR017941">
    <property type="entry name" value="Rieske_2Fe-2S"/>
</dbReference>
<dbReference type="PANTHER" id="PTHR21496:SF0">
    <property type="entry name" value="RIESKE DOMAIN-CONTAINING PROTEIN"/>
    <property type="match status" value="1"/>
</dbReference>
<dbReference type="AlphaFoldDB" id="A0A5S9PGE6"/>
<keyword evidence="2" id="KW-0479">Metal-binding</keyword>
<feature type="domain" description="Rieske" evidence="7">
    <location>
        <begin position="8"/>
        <end position="117"/>
    </location>
</feature>
<evidence type="ECO:0000256" key="6">
    <source>
        <dbReference type="ARBA" id="ARBA00038001"/>
    </source>
</evidence>
<evidence type="ECO:0000313" key="9">
    <source>
        <dbReference type="Proteomes" id="UP000434580"/>
    </source>
</evidence>
<dbReference type="Proteomes" id="UP000434580">
    <property type="component" value="Unassembled WGS sequence"/>
</dbReference>
<dbReference type="SUPFAM" id="SSF50022">
    <property type="entry name" value="ISP domain"/>
    <property type="match status" value="1"/>
</dbReference>
<evidence type="ECO:0000256" key="2">
    <source>
        <dbReference type="ARBA" id="ARBA00022723"/>
    </source>
</evidence>
<keyword evidence="8" id="KW-0223">Dioxygenase</keyword>
<reference evidence="8 9" key="1">
    <citation type="submission" date="2019-11" db="EMBL/GenBank/DDBJ databases">
        <authorList>
            <person name="Holert J."/>
        </authorList>
    </citation>
    <scope>NUCLEOTIDE SEQUENCE [LARGE SCALE GENOMIC DNA]</scope>
    <source>
        <strain evidence="8">BC5_2</strain>
    </source>
</reference>
<protein>
    <submittedName>
        <fullName evidence="8">Biphenyl dioxygenase system ferredoxin subunit</fullName>
    </submittedName>
</protein>
<keyword evidence="8" id="KW-0560">Oxidoreductase</keyword>
<dbReference type="GO" id="GO:0051213">
    <property type="term" value="F:dioxygenase activity"/>
    <property type="evidence" value="ECO:0007669"/>
    <property type="project" value="UniProtKB-KW"/>
</dbReference>